<proteinExistence type="inferred from homology"/>
<keyword evidence="8" id="KW-0067">ATP-binding</keyword>
<feature type="transmembrane region" description="Helical" evidence="13">
    <location>
        <begin position="1147"/>
        <end position="1169"/>
    </location>
</feature>
<keyword evidence="17" id="KW-1185">Reference proteome</keyword>
<evidence type="ECO:0000256" key="3">
    <source>
        <dbReference type="ARBA" id="ARBA00022448"/>
    </source>
</evidence>
<sequence>DPNLTWYSNTPDFTLCFQETALVWFPILFLWIFSSYELYRIANTCDNPIPWSALNVTKIVNPDNIYLIFQSSERIEQICYIIFLLAIYVNIRCNHLSDITVDDFLQFMVIMGEYDGNTDDFRFCTKLAFVAIVFIQLILSCFIDTGPVIQKNGSPESWASVLSLLTFWWMNAMIFLGYKRALTSDDLWPLNEENTTKYNSELFNQRLQQNQKTNRKEILIPILTTYWFYIVLMIVLKLGLSFLPYVNPMVLNWLIDYMSEGNTDPEWRGYLYAVIMFMSPMIESVLSSQYDLGTGVTALRVRSCITNAIYRKTSYSVSINIKQSLRLSGAGRNEFTIGEIINLMAIDTSRVAELVQIVNETWSAPLQIMFAMYLLWQQLGIASIAGLAAMIFLIPVNGFISGKLRFITNRLMKYKDKRIKLMNEILSGIKVLKLYAWESSFDEQVMHKRKHEIKQLTTRAYLMGAMIYVFYLAPFLVAVTSFATFVFASDSNVLTPQKAFVSLALFNQMRFPLKDFPRLISFYAMFSVSLQRINKYMSGDEIDFKSITHDSHSSDAIVVEKASFSWSKSENAILSDISLTVPKNRLIAVVGQVGAGKSSLLSALLGDMFKIKGNINVNGSIAYVPQEAWIQNATLKQNIIYTSVENESRLNRIIENCALLPDLEVLPGGHNTEIGEKGINLSGGHILSTVSQIYNYIICLQTGGQKQRVSIARACYSSADIYLLDDPLSALDANVVKHVFDAIIGPNGMLRDKTRILVTHRISVLSECDQIVVMKNGLISEIGSYNQLLQNKGDFAEFLISHTNEVNGEEMDQFLPTDEIINKDSIITTKTSDRLLRASNASKISTNKEIKSKEEMKKVSKLIEKETSETGSVKMSVYREYLQKIGLVSAGTVLVAYIAGTSFNIASSQWLSLWSDDSNDPQRANDIRLRNIRLGVYAVLGSAESIFLFISTLTLNLSAIRGARILHNDMLSHMFRAPMSFFDTTPMGRILNRFARDIDVLDTLLDTNIRVMLTQVFRALSAFVVMAIEIPIVLVFVLPIGLIYLLVQRLYIPTSRQLRRIESTTRSPIYSHFSETLTGATSIRAYGCVDKFVDEFNKRVDLNNMSSLTALLVSCWLCIRLEFLGYSIIFINALYAVIFRHSVSPGAVGLTLSYAMMITRALNYLVLIITQFETNIVSVERCLEYTRIPMEALSMKPGTKPSEDWPQKGCITFDKYSTRYRDGLDLVLSEISLKINGGSRVGVVGRTGAGKSSFTLALFRIIEAANGVIDIDGIDISTIGLYDLRSRLTIIPQDPVLFTGTLRHNLDPFDKHSDSEIWEVLELSHLKHFVDSLNAGLDHQLTEGGDNLSVGQKQLICLARALLRKSKIIVLDEATAAVDIETDDLIQDTIRTQFNECTVVTIAHRLNTIVDYDMIVVMNGGEVAEYDSPQELLNNPLSIFHSMAKDSGHI</sequence>
<evidence type="ECO:0000259" key="14">
    <source>
        <dbReference type="PROSITE" id="PS50893"/>
    </source>
</evidence>
<feature type="domain" description="ABC transporter" evidence="14">
    <location>
        <begin position="557"/>
        <end position="801"/>
    </location>
</feature>
<name>A0A7R9QEU9_9ACAR</name>
<dbReference type="Pfam" id="PF00664">
    <property type="entry name" value="ABC_membrane"/>
    <property type="match status" value="2"/>
</dbReference>
<evidence type="ECO:0000256" key="6">
    <source>
        <dbReference type="ARBA" id="ARBA00022737"/>
    </source>
</evidence>
<dbReference type="Gene3D" id="1.20.1560.10">
    <property type="entry name" value="ABC transporter type 1, transmembrane domain"/>
    <property type="match status" value="2"/>
</dbReference>
<dbReference type="GO" id="GO:0000323">
    <property type="term" value="C:lytic vacuole"/>
    <property type="evidence" value="ECO:0007669"/>
    <property type="project" value="UniProtKB-ARBA"/>
</dbReference>
<evidence type="ECO:0000256" key="11">
    <source>
        <dbReference type="ARBA" id="ARBA00024220"/>
    </source>
</evidence>
<dbReference type="InterPro" id="IPR003439">
    <property type="entry name" value="ABC_transporter-like_ATP-bd"/>
</dbReference>
<dbReference type="InterPro" id="IPR027417">
    <property type="entry name" value="P-loop_NTPase"/>
</dbReference>
<dbReference type="InterPro" id="IPR003593">
    <property type="entry name" value="AAA+_ATPase"/>
</dbReference>
<feature type="transmembrane region" description="Helical" evidence="13">
    <location>
        <begin position="465"/>
        <end position="488"/>
    </location>
</feature>
<evidence type="ECO:0000256" key="10">
    <source>
        <dbReference type="ARBA" id="ARBA00023136"/>
    </source>
</evidence>
<dbReference type="CDD" id="cd18603">
    <property type="entry name" value="ABC_6TM_MRP1_2_3_6_D2_like"/>
    <property type="match status" value="1"/>
</dbReference>
<dbReference type="SMART" id="SM00382">
    <property type="entry name" value="AAA"/>
    <property type="match status" value="2"/>
</dbReference>
<dbReference type="CDD" id="cd18595">
    <property type="entry name" value="ABC_6TM_MRP1_2_3_6_D1_like"/>
    <property type="match status" value="1"/>
</dbReference>
<comment type="catalytic activity">
    <reaction evidence="12">
        <text>leukotriene C4(in) + ATP + H2O = leukotriene C4(out) + ADP + phosphate + H(+)</text>
        <dbReference type="Rhea" id="RHEA:38963"/>
        <dbReference type="ChEBI" id="CHEBI:15377"/>
        <dbReference type="ChEBI" id="CHEBI:15378"/>
        <dbReference type="ChEBI" id="CHEBI:30616"/>
        <dbReference type="ChEBI" id="CHEBI:43474"/>
        <dbReference type="ChEBI" id="CHEBI:57973"/>
        <dbReference type="ChEBI" id="CHEBI:456216"/>
    </reaction>
    <physiologicalReaction direction="left-to-right" evidence="12">
        <dbReference type="Rhea" id="RHEA:38964"/>
    </physiologicalReaction>
</comment>
<organism evidence="16">
    <name type="scientific">Oppiella nova</name>
    <dbReference type="NCBI Taxonomy" id="334625"/>
    <lineage>
        <taxon>Eukaryota</taxon>
        <taxon>Metazoa</taxon>
        <taxon>Ecdysozoa</taxon>
        <taxon>Arthropoda</taxon>
        <taxon>Chelicerata</taxon>
        <taxon>Arachnida</taxon>
        <taxon>Acari</taxon>
        <taxon>Acariformes</taxon>
        <taxon>Sarcoptiformes</taxon>
        <taxon>Oribatida</taxon>
        <taxon>Brachypylina</taxon>
        <taxon>Oppioidea</taxon>
        <taxon>Oppiidae</taxon>
        <taxon>Oppiella</taxon>
    </lineage>
</organism>
<dbReference type="SUPFAM" id="SSF52540">
    <property type="entry name" value="P-loop containing nucleoside triphosphate hydrolases"/>
    <property type="match status" value="2"/>
</dbReference>
<evidence type="ECO:0000256" key="2">
    <source>
        <dbReference type="ARBA" id="ARBA00009726"/>
    </source>
</evidence>
<feature type="domain" description="ABC transmembrane type-1" evidence="15">
    <location>
        <begin position="893"/>
        <end position="1174"/>
    </location>
</feature>
<evidence type="ECO:0000259" key="15">
    <source>
        <dbReference type="PROSITE" id="PS50929"/>
    </source>
</evidence>
<keyword evidence="9 13" id="KW-1133">Transmembrane helix</keyword>
<feature type="transmembrane region" description="Helical" evidence="13">
    <location>
        <begin position="218"/>
        <end position="236"/>
    </location>
</feature>
<dbReference type="PROSITE" id="PS50893">
    <property type="entry name" value="ABC_TRANSPORTER_2"/>
    <property type="match status" value="2"/>
</dbReference>
<dbReference type="CDD" id="cd03244">
    <property type="entry name" value="ABCC_MRP_domain2"/>
    <property type="match status" value="1"/>
</dbReference>
<dbReference type="FunFam" id="1.20.1560.10:FF:000020">
    <property type="entry name" value="ABC metal ion transporter"/>
    <property type="match status" value="1"/>
</dbReference>
<dbReference type="EC" id="7.6.2.3" evidence="11"/>
<dbReference type="InterPro" id="IPR011527">
    <property type="entry name" value="ABC1_TM_dom"/>
</dbReference>
<keyword evidence="7" id="KW-0547">Nucleotide-binding</keyword>
<dbReference type="InterPro" id="IPR050173">
    <property type="entry name" value="ABC_transporter_C-like"/>
</dbReference>
<feature type="transmembrane region" description="Helical" evidence="13">
    <location>
        <begin position="1108"/>
        <end position="1135"/>
    </location>
</feature>
<evidence type="ECO:0000256" key="5">
    <source>
        <dbReference type="ARBA" id="ARBA00022692"/>
    </source>
</evidence>
<dbReference type="InterPro" id="IPR017871">
    <property type="entry name" value="ABC_transporter-like_CS"/>
</dbReference>
<dbReference type="OrthoDB" id="262778at2759"/>
<feature type="domain" description="ABC transporter" evidence="14">
    <location>
        <begin position="1211"/>
        <end position="1445"/>
    </location>
</feature>
<feature type="domain" description="ABC transmembrane type-1" evidence="15">
    <location>
        <begin position="231"/>
        <end position="525"/>
    </location>
</feature>
<dbReference type="GO" id="GO:0015431">
    <property type="term" value="F:ABC-type glutathione S-conjugate transporter activity"/>
    <property type="evidence" value="ECO:0007669"/>
    <property type="project" value="UniProtKB-EC"/>
</dbReference>
<feature type="transmembrane region" description="Helical" evidence="13">
    <location>
        <begin position="1020"/>
        <end position="1047"/>
    </location>
</feature>
<keyword evidence="10 13" id="KW-0472">Membrane</keyword>
<feature type="transmembrane region" description="Helical" evidence="13">
    <location>
        <begin position="934"/>
        <end position="957"/>
    </location>
</feature>
<gene>
    <name evidence="16" type="ORF">ONB1V03_LOCUS3957</name>
</gene>
<evidence type="ECO:0000313" key="17">
    <source>
        <dbReference type="Proteomes" id="UP000728032"/>
    </source>
</evidence>
<evidence type="ECO:0000256" key="9">
    <source>
        <dbReference type="ARBA" id="ARBA00022989"/>
    </source>
</evidence>
<accession>A0A7R9QEU9</accession>
<feature type="transmembrane region" description="Helical" evidence="13">
    <location>
        <begin position="379"/>
        <end position="400"/>
    </location>
</feature>
<evidence type="ECO:0000256" key="12">
    <source>
        <dbReference type="ARBA" id="ARBA00047523"/>
    </source>
</evidence>
<dbReference type="GO" id="GO:0005774">
    <property type="term" value="C:vacuolar membrane"/>
    <property type="evidence" value="ECO:0007669"/>
    <property type="project" value="UniProtKB-SubCell"/>
</dbReference>
<dbReference type="FunFam" id="1.20.1560.10:FF:000001">
    <property type="entry name" value="ATP-binding cassette subfamily C member 1"/>
    <property type="match status" value="1"/>
</dbReference>
<evidence type="ECO:0000256" key="7">
    <source>
        <dbReference type="ARBA" id="ARBA00022741"/>
    </source>
</evidence>
<comment type="similarity">
    <text evidence="2">Belongs to the ABC transporter superfamily. ABCC family. Conjugate transporter (TC 3.A.1.208) subfamily.</text>
</comment>
<dbReference type="Pfam" id="PF00005">
    <property type="entry name" value="ABC_tran"/>
    <property type="match status" value="2"/>
</dbReference>
<keyword evidence="4" id="KW-0926">Vacuole</keyword>
<comment type="subcellular location">
    <subcellularLocation>
        <location evidence="1">Vacuole membrane</location>
        <topology evidence="1">Multi-pass membrane protein</topology>
    </subcellularLocation>
</comment>
<keyword evidence="5 13" id="KW-0812">Transmembrane</keyword>
<evidence type="ECO:0000256" key="1">
    <source>
        <dbReference type="ARBA" id="ARBA00004128"/>
    </source>
</evidence>
<dbReference type="InterPro" id="IPR036640">
    <property type="entry name" value="ABC1_TM_sf"/>
</dbReference>
<dbReference type="GO" id="GO:0005524">
    <property type="term" value="F:ATP binding"/>
    <property type="evidence" value="ECO:0007669"/>
    <property type="project" value="UniProtKB-KW"/>
</dbReference>
<dbReference type="EMBL" id="CAJPVJ010001257">
    <property type="protein sequence ID" value="CAG2164401.1"/>
    <property type="molecule type" value="Genomic_DNA"/>
</dbReference>
<dbReference type="PANTHER" id="PTHR24223:SF443">
    <property type="entry name" value="MULTIDRUG-RESISTANCE LIKE PROTEIN 1, ISOFORM I"/>
    <property type="match status" value="1"/>
</dbReference>
<keyword evidence="3" id="KW-0813">Transport</keyword>
<dbReference type="FunFam" id="3.40.50.300:FF:000997">
    <property type="entry name" value="Multidrug resistance-associated protein 1"/>
    <property type="match status" value="1"/>
</dbReference>
<dbReference type="SUPFAM" id="SSF90123">
    <property type="entry name" value="ABC transporter transmembrane region"/>
    <property type="match status" value="2"/>
</dbReference>
<evidence type="ECO:0000256" key="4">
    <source>
        <dbReference type="ARBA" id="ARBA00022554"/>
    </source>
</evidence>
<dbReference type="Proteomes" id="UP000728032">
    <property type="component" value="Unassembled WGS sequence"/>
</dbReference>
<feature type="transmembrane region" description="Helical" evidence="13">
    <location>
        <begin position="20"/>
        <end position="39"/>
    </location>
</feature>
<feature type="transmembrane region" description="Helical" evidence="13">
    <location>
        <begin position="127"/>
        <end position="146"/>
    </location>
</feature>
<keyword evidence="6" id="KW-0677">Repeat</keyword>
<reference evidence="16" key="1">
    <citation type="submission" date="2020-11" db="EMBL/GenBank/DDBJ databases">
        <authorList>
            <person name="Tran Van P."/>
        </authorList>
    </citation>
    <scope>NUCLEOTIDE SEQUENCE</scope>
</reference>
<dbReference type="EMBL" id="OC916082">
    <property type="protein sequence ID" value="CAD7643096.1"/>
    <property type="molecule type" value="Genomic_DNA"/>
</dbReference>
<dbReference type="CDD" id="cd03250">
    <property type="entry name" value="ABCC_MRP_domain1"/>
    <property type="match status" value="1"/>
</dbReference>
<feature type="non-terminal residue" evidence="16">
    <location>
        <position position="1450"/>
    </location>
</feature>
<evidence type="ECO:0000256" key="13">
    <source>
        <dbReference type="SAM" id="Phobius"/>
    </source>
</evidence>
<dbReference type="PANTHER" id="PTHR24223">
    <property type="entry name" value="ATP-BINDING CASSETTE SUB-FAMILY C"/>
    <property type="match status" value="1"/>
</dbReference>
<dbReference type="FunFam" id="3.40.50.300:FF:000074">
    <property type="entry name" value="Multidrug resistance-associated protein 5 isoform 1"/>
    <property type="match status" value="1"/>
</dbReference>
<dbReference type="Gene3D" id="3.40.50.300">
    <property type="entry name" value="P-loop containing nucleotide triphosphate hydrolases"/>
    <property type="match status" value="2"/>
</dbReference>
<dbReference type="GO" id="GO:0016887">
    <property type="term" value="F:ATP hydrolysis activity"/>
    <property type="evidence" value="ECO:0007669"/>
    <property type="project" value="InterPro"/>
</dbReference>
<evidence type="ECO:0000313" key="16">
    <source>
        <dbReference type="EMBL" id="CAD7643096.1"/>
    </source>
</evidence>
<feature type="transmembrane region" description="Helical" evidence="13">
    <location>
        <begin position="158"/>
        <end position="178"/>
    </location>
</feature>
<evidence type="ECO:0000256" key="8">
    <source>
        <dbReference type="ARBA" id="ARBA00022840"/>
    </source>
</evidence>
<dbReference type="PROSITE" id="PS00211">
    <property type="entry name" value="ABC_TRANSPORTER_1"/>
    <property type="match status" value="1"/>
</dbReference>
<protein>
    <recommendedName>
        <fullName evidence="11">ABC-type glutathione-S-conjugate transporter</fullName>
        <ecNumber evidence="11">7.6.2.3</ecNumber>
    </recommendedName>
</protein>
<dbReference type="PROSITE" id="PS50929">
    <property type="entry name" value="ABC_TM1F"/>
    <property type="match status" value="2"/>
</dbReference>